<keyword evidence="2" id="KW-0472">Membrane</keyword>
<accession>A0ABS9XA77</accession>
<comment type="caution">
    <text evidence="3">The sequence shown here is derived from an EMBL/GenBank/DDBJ whole genome shotgun (WGS) entry which is preliminary data.</text>
</comment>
<dbReference type="EMBL" id="JALDAX010000001">
    <property type="protein sequence ID" value="MCI3238206.1"/>
    <property type="molecule type" value="Genomic_DNA"/>
</dbReference>
<keyword evidence="2" id="KW-0812">Transmembrane</keyword>
<sequence length="317" mass="34075">MKIKNIRTSVPTEVTRDGETFTINKHVDRQVISVFDVHRAVRRAVTAATVLVVGIALAWSVTSIGALLALAAPVWVAYLAAGAFDLSWAVLMAAEWSMQYDDRAKIPRTAGWIALAVSMTAIATEGRLHAGLWIGIIGAVISLLAKGLWTVMMMITAHPLSDESYQIVQQRRSRAGEELALTVVDRELIRIRQETAALRESGSLTAVAWDAQGITRKALAETLADAIDDGAESGSGSQQPDRSGSGSRADPVRRIGSGPVEHFVPRSGSIKELVQSVMDEGITDPAAVLAEVRADRPDANPETVKRMVRLHRVNGSG</sequence>
<evidence type="ECO:0000313" key="4">
    <source>
        <dbReference type="Proteomes" id="UP001165270"/>
    </source>
</evidence>
<feature type="transmembrane region" description="Helical" evidence="2">
    <location>
        <begin position="45"/>
        <end position="69"/>
    </location>
</feature>
<proteinExistence type="predicted"/>
<dbReference type="Proteomes" id="UP001165270">
    <property type="component" value="Unassembled WGS sequence"/>
</dbReference>
<feature type="transmembrane region" description="Helical" evidence="2">
    <location>
        <begin position="130"/>
        <end position="149"/>
    </location>
</feature>
<feature type="transmembrane region" description="Helical" evidence="2">
    <location>
        <begin position="75"/>
        <end position="94"/>
    </location>
</feature>
<feature type="region of interest" description="Disordered" evidence="1">
    <location>
        <begin position="228"/>
        <end position="261"/>
    </location>
</feature>
<protein>
    <recommendedName>
        <fullName evidence="5">Protein transporter Sec31</fullName>
    </recommendedName>
</protein>
<feature type="compositionally biased region" description="Polar residues" evidence="1">
    <location>
        <begin position="234"/>
        <end position="246"/>
    </location>
</feature>
<keyword evidence="4" id="KW-1185">Reference proteome</keyword>
<evidence type="ECO:0008006" key="5">
    <source>
        <dbReference type="Google" id="ProtNLM"/>
    </source>
</evidence>
<gene>
    <name evidence="3" type="ORF">MQN93_00565</name>
</gene>
<reference evidence="3" key="1">
    <citation type="submission" date="2022-03" db="EMBL/GenBank/DDBJ databases">
        <title>Streptomyces 7R015 and 7R016 isolated from Barleria lupulina in Thailand.</title>
        <authorList>
            <person name="Kanchanasin P."/>
            <person name="Phongsopitanun W."/>
            <person name="Tanasupawat S."/>
        </authorList>
    </citation>
    <scope>NUCLEOTIDE SEQUENCE</scope>
    <source>
        <strain evidence="3">7R016</strain>
    </source>
</reference>
<evidence type="ECO:0000313" key="3">
    <source>
        <dbReference type="EMBL" id="MCI3238206.1"/>
    </source>
</evidence>
<dbReference type="RefSeq" id="WP_242707822.1">
    <property type="nucleotide sequence ID" value="NZ_JALDAX010000001.1"/>
</dbReference>
<organism evidence="3 4">
    <name type="scientific">Streptomyces spinosisporus</name>
    <dbReference type="NCBI Taxonomy" id="2927582"/>
    <lineage>
        <taxon>Bacteria</taxon>
        <taxon>Bacillati</taxon>
        <taxon>Actinomycetota</taxon>
        <taxon>Actinomycetes</taxon>
        <taxon>Kitasatosporales</taxon>
        <taxon>Streptomycetaceae</taxon>
        <taxon>Streptomyces</taxon>
    </lineage>
</organism>
<evidence type="ECO:0000256" key="1">
    <source>
        <dbReference type="SAM" id="MobiDB-lite"/>
    </source>
</evidence>
<name>A0ABS9XA77_9ACTN</name>
<evidence type="ECO:0000256" key="2">
    <source>
        <dbReference type="SAM" id="Phobius"/>
    </source>
</evidence>
<keyword evidence="2" id="KW-1133">Transmembrane helix</keyword>